<dbReference type="PRINTS" id="PR01483">
    <property type="entry name" value="FASYNTHASE"/>
</dbReference>
<proteinExistence type="inferred from homology"/>
<feature type="domain" description="MaoC-like" evidence="3">
    <location>
        <begin position="190"/>
        <end position="275"/>
    </location>
</feature>
<dbReference type="InterPro" id="IPR029069">
    <property type="entry name" value="HotDog_dom_sf"/>
</dbReference>
<dbReference type="PANTHER" id="PTHR43841:SF1">
    <property type="entry name" value="3-HYDROXYACYL-THIOESTER DEHYDRATASE X"/>
    <property type="match status" value="1"/>
</dbReference>
<dbReference type="AlphaFoldDB" id="A0A6J4SBC7"/>
<dbReference type="EMBL" id="CADCVU010000067">
    <property type="protein sequence ID" value="CAA9491111.1"/>
    <property type="molecule type" value="Genomic_DNA"/>
</dbReference>
<dbReference type="InterPro" id="IPR003965">
    <property type="entry name" value="Fatty_acid_synthase"/>
</dbReference>
<evidence type="ECO:0000256" key="2">
    <source>
        <dbReference type="SAM" id="MobiDB-lite"/>
    </source>
</evidence>
<dbReference type="Pfam" id="PF01575">
    <property type="entry name" value="MaoC_dehydratas"/>
    <property type="match status" value="1"/>
</dbReference>
<dbReference type="Gene3D" id="3.10.129.10">
    <property type="entry name" value="Hotdog Thioesterase"/>
    <property type="match status" value="1"/>
</dbReference>
<accession>A0A6J4SBC7</accession>
<sequence>MYRRYVSEAPGLGGSYARALRSALPIVSGGGTEAPDYELAVEGVHVDRDHLAAYDRVCGFRLSDELPATYVHVLAFPLALRLMTEREFPLPIVGLVHIENRVVQHRAVSASEELALRVRAERLRPHDKGTQIDLVGEAMVDDEVAWTGVSTYLRRGGGSDGNGFDDVAAPPSEGSPQAGLGEPPDERPAPPLHPSATVRVPDDIGRRYAAVAGDRNPIHLHSLSARLFGFPRAIAHGMWLKARALAMLEGRLDGPLDVQVRFKKPLLLPSKVTLSSGQEGDLVSIGVHSAKDGSPHLTGTVARR</sequence>
<feature type="region of interest" description="Disordered" evidence="2">
    <location>
        <begin position="157"/>
        <end position="199"/>
    </location>
</feature>
<gene>
    <name evidence="4" type="ORF">AVDCRST_MAG45-755</name>
</gene>
<evidence type="ECO:0000256" key="1">
    <source>
        <dbReference type="ARBA" id="ARBA00005254"/>
    </source>
</evidence>
<dbReference type="InterPro" id="IPR002539">
    <property type="entry name" value="MaoC-like_dom"/>
</dbReference>
<evidence type="ECO:0000259" key="3">
    <source>
        <dbReference type="Pfam" id="PF01575"/>
    </source>
</evidence>
<dbReference type="GO" id="GO:0004312">
    <property type="term" value="F:fatty acid synthase activity"/>
    <property type="evidence" value="ECO:0007669"/>
    <property type="project" value="InterPro"/>
</dbReference>
<protein>
    <submittedName>
        <fullName evidence="4">Probable (3R)-hydroxyacyl-CoA dehydratase HtdX</fullName>
    </submittedName>
</protein>
<dbReference type="PANTHER" id="PTHR43841">
    <property type="entry name" value="3-HYDROXYACYL-THIOESTER DEHYDRATASE HTDX-RELATED"/>
    <property type="match status" value="1"/>
</dbReference>
<comment type="similarity">
    <text evidence="1">Belongs to the enoyl-CoA hydratase/isomerase family.</text>
</comment>
<organism evidence="4">
    <name type="scientific">uncultured Solirubrobacterales bacterium</name>
    <dbReference type="NCBI Taxonomy" id="768556"/>
    <lineage>
        <taxon>Bacteria</taxon>
        <taxon>Bacillati</taxon>
        <taxon>Actinomycetota</taxon>
        <taxon>Thermoleophilia</taxon>
        <taxon>Solirubrobacterales</taxon>
        <taxon>environmental samples</taxon>
    </lineage>
</organism>
<evidence type="ECO:0000313" key="4">
    <source>
        <dbReference type="EMBL" id="CAA9491111.1"/>
    </source>
</evidence>
<reference evidence="4" key="1">
    <citation type="submission" date="2020-02" db="EMBL/GenBank/DDBJ databases">
        <authorList>
            <person name="Meier V. D."/>
        </authorList>
    </citation>
    <scope>NUCLEOTIDE SEQUENCE</scope>
    <source>
        <strain evidence="4">AVDCRST_MAG45</strain>
    </source>
</reference>
<name>A0A6J4SBC7_9ACTN</name>
<dbReference type="GO" id="GO:0006633">
    <property type="term" value="P:fatty acid biosynthetic process"/>
    <property type="evidence" value="ECO:0007669"/>
    <property type="project" value="InterPro"/>
</dbReference>
<dbReference type="GO" id="GO:0005835">
    <property type="term" value="C:fatty acid synthase complex"/>
    <property type="evidence" value="ECO:0007669"/>
    <property type="project" value="InterPro"/>
</dbReference>
<dbReference type="SUPFAM" id="SSF54637">
    <property type="entry name" value="Thioesterase/thiol ester dehydrase-isomerase"/>
    <property type="match status" value="2"/>
</dbReference>